<dbReference type="EMBL" id="FOSQ01000002">
    <property type="protein sequence ID" value="SFK40488.1"/>
    <property type="molecule type" value="Genomic_DNA"/>
</dbReference>
<evidence type="ECO:0000256" key="2">
    <source>
        <dbReference type="ARBA" id="ARBA00022729"/>
    </source>
</evidence>
<comment type="similarity">
    <text evidence="1">Belongs to the leucine-binding protein family.</text>
</comment>
<name>A0A1I3Z8N4_9PROT</name>
<feature type="domain" description="Leucine-binding protein" evidence="4">
    <location>
        <begin position="34"/>
        <end position="380"/>
    </location>
</feature>
<dbReference type="InterPro" id="IPR028081">
    <property type="entry name" value="Leu-bd"/>
</dbReference>
<organism evidence="5 6">
    <name type="scientific">Falsiroseomonas stagni DSM 19981</name>
    <dbReference type="NCBI Taxonomy" id="1123062"/>
    <lineage>
        <taxon>Bacteria</taxon>
        <taxon>Pseudomonadati</taxon>
        <taxon>Pseudomonadota</taxon>
        <taxon>Alphaproteobacteria</taxon>
        <taxon>Acetobacterales</taxon>
        <taxon>Roseomonadaceae</taxon>
        <taxon>Falsiroseomonas</taxon>
    </lineage>
</organism>
<dbReference type="Gene3D" id="3.40.50.2300">
    <property type="match status" value="2"/>
</dbReference>
<evidence type="ECO:0000259" key="4">
    <source>
        <dbReference type="Pfam" id="PF13458"/>
    </source>
</evidence>
<evidence type="ECO:0000256" key="1">
    <source>
        <dbReference type="ARBA" id="ARBA00010062"/>
    </source>
</evidence>
<dbReference type="STRING" id="1123062.SAMN02745775_102295"/>
<dbReference type="GO" id="GO:0006865">
    <property type="term" value="P:amino acid transport"/>
    <property type="evidence" value="ECO:0007669"/>
    <property type="project" value="UniProtKB-KW"/>
</dbReference>
<evidence type="ECO:0000256" key="3">
    <source>
        <dbReference type="ARBA" id="ARBA00022970"/>
    </source>
</evidence>
<dbReference type="PANTHER" id="PTHR30483:SF37">
    <property type="entry name" value="ABC TRANSPORTER SUBSTRATE-BINDING PROTEIN"/>
    <property type="match status" value="1"/>
</dbReference>
<dbReference type="Proteomes" id="UP000199473">
    <property type="component" value="Unassembled WGS sequence"/>
</dbReference>
<dbReference type="InterPro" id="IPR006311">
    <property type="entry name" value="TAT_signal"/>
</dbReference>
<dbReference type="Pfam" id="PF13458">
    <property type="entry name" value="Peripla_BP_6"/>
    <property type="match status" value="1"/>
</dbReference>
<dbReference type="InterPro" id="IPR028082">
    <property type="entry name" value="Peripla_BP_I"/>
</dbReference>
<evidence type="ECO:0000313" key="5">
    <source>
        <dbReference type="EMBL" id="SFK40488.1"/>
    </source>
</evidence>
<dbReference type="InterPro" id="IPR051010">
    <property type="entry name" value="BCAA_transport"/>
</dbReference>
<dbReference type="CDD" id="cd06340">
    <property type="entry name" value="PBP1_ABC_ligand_binding-like"/>
    <property type="match status" value="1"/>
</dbReference>
<keyword evidence="2" id="KW-0732">Signal</keyword>
<keyword evidence="3" id="KW-0029">Amino-acid transport</keyword>
<proteinExistence type="inferred from homology"/>
<gene>
    <name evidence="5" type="ORF">SAMN02745775_102295</name>
</gene>
<dbReference type="SUPFAM" id="SSF53822">
    <property type="entry name" value="Periplasmic binding protein-like I"/>
    <property type="match status" value="1"/>
</dbReference>
<protein>
    <submittedName>
        <fullName evidence="5">Amino acid/amide ABC transporter substrate-binding protein, HAAT family (TC 3.A.1.4.-)</fullName>
    </submittedName>
</protein>
<dbReference type="AlphaFoldDB" id="A0A1I3Z8N4"/>
<keyword evidence="6" id="KW-1185">Reference proteome</keyword>
<reference evidence="5 6" key="1">
    <citation type="submission" date="2016-10" db="EMBL/GenBank/DDBJ databases">
        <authorList>
            <person name="de Groot N.N."/>
        </authorList>
    </citation>
    <scope>NUCLEOTIDE SEQUENCE [LARGE SCALE GENOMIC DNA]</scope>
    <source>
        <strain evidence="5 6">DSM 19981</strain>
    </source>
</reference>
<accession>A0A1I3Z8N4</accession>
<dbReference type="PANTHER" id="PTHR30483">
    <property type="entry name" value="LEUCINE-SPECIFIC-BINDING PROTEIN"/>
    <property type="match status" value="1"/>
</dbReference>
<keyword evidence="3" id="KW-0813">Transport</keyword>
<dbReference type="RefSeq" id="WP_175533820.1">
    <property type="nucleotide sequence ID" value="NZ_FOSQ01000002.1"/>
</dbReference>
<dbReference type="PROSITE" id="PS51318">
    <property type="entry name" value="TAT"/>
    <property type="match status" value="1"/>
</dbReference>
<evidence type="ECO:0000313" key="6">
    <source>
        <dbReference type="Proteomes" id="UP000199473"/>
    </source>
</evidence>
<sequence length="416" mass="43095">MNSMQGIGRRAFVGLAGAAWAASPGHAQAPAPDLRLGAIFPLSGPSGLLGDECFRGVELAVEERNAAGGIAGRPVRLVRADAPDEAAATQEARRLSQGAERVAAFLGSFATPIALPASQVAELAGIPYFELGALADAVTERGFRWIFRLSPRAADFAATSIDAVAGIVAPSLGVAPDALRLAILHEEAAGGQSVGAAQEALIRVRSLTLVERVAYAPRPADLTAVVNRLRGQAAQVVLHCGAPGDEVSLFRALRDAGWRPSMVIGTAGGYGLTESARSIGDDMLGTMSADWTPFEVNERVAPGARAFPDLYLRRYGAEPRSAHGLAAYAGARVALDALHRAGSTERDRIRAAVQATDLAEGTTPTGWGVRFDERGQNLRAAPVLCQWQAAPTGGLRQVAIGPAAAAVADALPRLGG</sequence>